<dbReference type="EMBL" id="KZ824834">
    <property type="protein sequence ID" value="RAH77914.1"/>
    <property type="molecule type" value="Genomic_DNA"/>
</dbReference>
<dbReference type="RefSeq" id="XP_025523808.1">
    <property type="nucleotide sequence ID" value="XM_025666753.1"/>
</dbReference>
<dbReference type="AlphaFoldDB" id="A0A8T8WQF1"/>
<protein>
    <submittedName>
        <fullName evidence="2">Uncharacterized protein</fullName>
    </submittedName>
</protein>
<accession>A0A8T8WQF1</accession>
<keyword evidence="3" id="KW-1185">Reference proteome</keyword>
<dbReference type="Proteomes" id="UP000249497">
    <property type="component" value="Unassembled WGS sequence"/>
</dbReference>
<name>A0A8T8WQF1_ASPJA</name>
<evidence type="ECO:0000256" key="1">
    <source>
        <dbReference type="SAM" id="SignalP"/>
    </source>
</evidence>
<gene>
    <name evidence="2" type="ORF">BO86DRAFT_201794</name>
</gene>
<organism evidence="2 3">
    <name type="scientific">Aspergillus japonicus CBS 114.51</name>
    <dbReference type="NCBI Taxonomy" id="1448312"/>
    <lineage>
        <taxon>Eukaryota</taxon>
        <taxon>Fungi</taxon>
        <taxon>Dikarya</taxon>
        <taxon>Ascomycota</taxon>
        <taxon>Pezizomycotina</taxon>
        <taxon>Eurotiomycetes</taxon>
        <taxon>Eurotiomycetidae</taxon>
        <taxon>Eurotiales</taxon>
        <taxon>Aspergillaceae</taxon>
        <taxon>Aspergillus</taxon>
        <taxon>Aspergillus subgen. Circumdati</taxon>
    </lineage>
</organism>
<proteinExistence type="predicted"/>
<dbReference type="GeneID" id="37170445"/>
<evidence type="ECO:0000313" key="2">
    <source>
        <dbReference type="EMBL" id="RAH77914.1"/>
    </source>
</evidence>
<feature type="chain" id="PRO_5035823012" evidence="1">
    <location>
        <begin position="25"/>
        <end position="218"/>
    </location>
</feature>
<reference evidence="2 3" key="1">
    <citation type="submission" date="2018-02" db="EMBL/GenBank/DDBJ databases">
        <title>The genomes of Aspergillus section Nigri reveals drivers in fungal speciation.</title>
        <authorList>
            <consortium name="DOE Joint Genome Institute"/>
            <person name="Vesth T.C."/>
            <person name="Nybo J."/>
            <person name="Theobald S."/>
            <person name="Brandl J."/>
            <person name="Frisvad J.C."/>
            <person name="Nielsen K.F."/>
            <person name="Lyhne E.K."/>
            <person name="Kogle M.E."/>
            <person name="Kuo A."/>
            <person name="Riley R."/>
            <person name="Clum A."/>
            <person name="Nolan M."/>
            <person name="Lipzen A."/>
            <person name="Salamov A."/>
            <person name="Henrissat B."/>
            <person name="Wiebenga A."/>
            <person name="De vries R.P."/>
            <person name="Grigoriev I.V."/>
            <person name="Mortensen U.H."/>
            <person name="Andersen M.R."/>
            <person name="Baker S.E."/>
        </authorList>
    </citation>
    <scope>NUCLEOTIDE SEQUENCE [LARGE SCALE GENOMIC DNA]</scope>
    <source>
        <strain evidence="2 3">CBS 114.51</strain>
    </source>
</reference>
<sequence length="218" mass="24585">MPSLEHHIWCRLWLVIRIIRETLSSLAVQSNPKGRIRVEWSDHSILLPNPAKRETRGVFVTNSIDEKKKWESFFLLLFCPDPRSWGKGKPPFVSCFFSSLSNKERQGSLVSRAPFPPSFAPPLCRASVRSTPTTLTSAAVIYSNLLILMGRRQIMRGGQQSDIDITVVPRIITASESGLTFLHVSPWFGHLARVVVRLRGVGWVSCSLVTHEQTQHSI</sequence>
<evidence type="ECO:0000313" key="3">
    <source>
        <dbReference type="Proteomes" id="UP000249497"/>
    </source>
</evidence>
<keyword evidence="1" id="KW-0732">Signal</keyword>
<feature type="signal peptide" evidence="1">
    <location>
        <begin position="1"/>
        <end position="24"/>
    </location>
</feature>